<dbReference type="InterPro" id="IPR000595">
    <property type="entry name" value="cNMP-bd_dom"/>
</dbReference>
<feature type="domain" description="HTH crp-type" evidence="5">
    <location>
        <begin position="148"/>
        <end position="214"/>
    </location>
</feature>
<dbReference type="GO" id="GO:0003700">
    <property type="term" value="F:DNA-binding transcription factor activity"/>
    <property type="evidence" value="ECO:0007669"/>
    <property type="project" value="TreeGrafter"/>
</dbReference>
<dbReference type="AlphaFoldDB" id="A0A7C3HWI5"/>
<keyword evidence="1" id="KW-0805">Transcription regulation</keyword>
<dbReference type="SUPFAM" id="SSF46785">
    <property type="entry name" value="Winged helix' DNA-binding domain"/>
    <property type="match status" value="1"/>
</dbReference>
<dbReference type="SUPFAM" id="SSF51206">
    <property type="entry name" value="cAMP-binding domain-like"/>
    <property type="match status" value="1"/>
</dbReference>
<proteinExistence type="predicted"/>
<dbReference type="InterPro" id="IPR050397">
    <property type="entry name" value="Env_Response_Regulators"/>
</dbReference>
<dbReference type="InterPro" id="IPR036388">
    <property type="entry name" value="WH-like_DNA-bd_sf"/>
</dbReference>
<dbReference type="PROSITE" id="PS50042">
    <property type="entry name" value="CNMP_BINDING_3"/>
    <property type="match status" value="1"/>
</dbReference>
<dbReference type="EMBL" id="DSWI01000036">
    <property type="protein sequence ID" value="HFG21979.1"/>
    <property type="molecule type" value="Genomic_DNA"/>
</dbReference>
<sequence length="225" mass="25130">MDAHSVLARCPLFEELSPDDLEALAQQAQPRSLRKGQTLFLQGDPVRSLYVVASGMIKIYRPDPKGQRQVVLHLEGPLRPVAAVAVFLEQPYYPASAEALEDSQLLAIPKEGFFGLVDTRPPVARAMIRFLAKRQQQLVHLLDRLVFHEVAARLAEYLLVQARQAGEGFRLPTNPELAALLGTGPEPVSRKLGEFLRQGFIEMQARCVWIKNPKALRQIAGEQHI</sequence>
<keyword evidence="3" id="KW-0804">Transcription</keyword>
<dbReference type="PANTHER" id="PTHR24567">
    <property type="entry name" value="CRP FAMILY TRANSCRIPTIONAL REGULATORY PROTEIN"/>
    <property type="match status" value="1"/>
</dbReference>
<dbReference type="Pfam" id="PF00027">
    <property type="entry name" value="cNMP_binding"/>
    <property type="match status" value="1"/>
</dbReference>
<keyword evidence="2" id="KW-0238">DNA-binding</keyword>
<dbReference type="Pfam" id="PF13545">
    <property type="entry name" value="HTH_Crp_2"/>
    <property type="match status" value="1"/>
</dbReference>
<dbReference type="InterPro" id="IPR012318">
    <property type="entry name" value="HTH_CRP"/>
</dbReference>
<evidence type="ECO:0000256" key="1">
    <source>
        <dbReference type="ARBA" id="ARBA00023015"/>
    </source>
</evidence>
<dbReference type="Gene3D" id="2.60.120.10">
    <property type="entry name" value="Jelly Rolls"/>
    <property type="match status" value="1"/>
</dbReference>
<evidence type="ECO:0000256" key="3">
    <source>
        <dbReference type="ARBA" id="ARBA00023163"/>
    </source>
</evidence>
<dbReference type="GO" id="GO:0005829">
    <property type="term" value="C:cytosol"/>
    <property type="evidence" value="ECO:0007669"/>
    <property type="project" value="TreeGrafter"/>
</dbReference>
<feature type="domain" description="Cyclic nucleotide-binding" evidence="4">
    <location>
        <begin position="12"/>
        <end position="134"/>
    </location>
</feature>
<reference evidence="6" key="1">
    <citation type="journal article" date="2020" name="mSystems">
        <title>Genome- and Community-Level Interaction Insights into Carbon Utilization and Element Cycling Functions of Hydrothermarchaeota in Hydrothermal Sediment.</title>
        <authorList>
            <person name="Zhou Z."/>
            <person name="Liu Y."/>
            <person name="Xu W."/>
            <person name="Pan J."/>
            <person name="Luo Z.H."/>
            <person name="Li M."/>
        </authorList>
    </citation>
    <scope>NUCLEOTIDE SEQUENCE [LARGE SCALE GENOMIC DNA]</scope>
    <source>
        <strain evidence="6">SpSt-524</strain>
    </source>
</reference>
<dbReference type="SMART" id="SM00100">
    <property type="entry name" value="cNMP"/>
    <property type="match status" value="1"/>
</dbReference>
<dbReference type="Gene3D" id="1.10.10.10">
    <property type="entry name" value="Winged helix-like DNA-binding domain superfamily/Winged helix DNA-binding domain"/>
    <property type="match status" value="1"/>
</dbReference>
<dbReference type="PROSITE" id="PS51063">
    <property type="entry name" value="HTH_CRP_2"/>
    <property type="match status" value="1"/>
</dbReference>
<protein>
    <submittedName>
        <fullName evidence="6">Crp/Fnr family transcriptional regulator</fullName>
    </submittedName>
</protein>
<evidence type="ECO:0000259" key="5">
    <source>
        <dbReference type="PROSITE" id="PS51063"/>
    </source>
</evidence>
<evidence type="ECO:0000313" key="6">
    <source>
        <dbReference type="EMBL" id="HFG21979.1"/>
    </source>
</evidence>
<gene>
    <name evidence="6" type="ORF">ENS82_14935</name>
</gene>
<dbReference type="InterPro" id="IPR018490">
    <property type="entry name" value="cNMP-bd_dom_sf"/>
</dbReference>
<dbReference type="GO" id="GO:0003677">
    <property type="term" value="F:DNA binding"/>
    <property type="evidence" value="ECO:0007669"/>
    <property type="project" value="UniProtKB-KW"/>
</dbReference>
<comment type="caution">
    <text evidence="6">The sequence shown here is derived from an EMBL/GenBank/DDBJ whole genome shotgun (WGS) entry which is preliminary data.</text>
</comment>
<organism evidence="6">
    <name type="scientific">Meiothermus ruber</name>
    <dbReference type="NCBI Taxonomy" id="277"/>
    <lineage>
        <taxon>Bacteria</taxon>
        <taxon>Thermotogati</taxon>
        <taxon>Deinococcota</taxon>
        <taxon>Deinococci</taxon>
        <taxon>Thermales</taxon>
        <taxon>Thermaceae</taxon>
        <taxon>Meiothermus</taxon>
    </lineage>
</organism>
<accession>A0A7C3HWI5</accession>
<dbReference type="CDD" id="cd00038">
    <property type="entry name" value="CAP_ED"/>
    <property type="match status" value="1"/>
</dbReference>
<name>A0A7C3HWI5_MEIRU</name>
<evidence type="ECO:0000256" key="2">
    <source>
        <dbReference type="ARBA" id="ARBA00023125"/>
    </source>
</evidence>
<evidence type="ECO:0000259" key="4">
    <source>
        <dbReference type="PROSITE" id="PS50042"/>
    </source>
</evidence>
<dbReference type="PANTHER" id="PTHR24567:SF74">
    <property type="entry name" value="HTH-TYPE TRANSCRIPTIONAL REGULATOR ARCR"/>
    <property type="match status" value="1"/>
</dbReference>
<dbReference type="InterPro" id="IPR014710">
    <property type="entry name" value="RmlC-like_jellyroll"/>
</dbReference>
<dbReference type="InterPro" id="IPR036390">
    <property type="entry name" value="WH_DNA-bd_sf"/>
</dbReference>